<protein>
    <submittedName>
        <fullName evidence="3">Uncharacterized protein</fullName>
    </submittedName>
</protein>
<proteinExistence type="predicted"/>
<dbReference type="EMBL" id="CP108264">
    <property type="protein sequence ID" value="WTU73676.1"/>
    <property type="molecule type" value="Genomic_DNA"/>
</dbReference>
<feature type="region of interest" description="Disordered" evidence="1">
    <location>
        <begin position="491"/>
        <end position="567"/>
    </location>
</feature>
<dbReference type="AlphaFoldDB" id="A0AAU2JPF9"/>
<evidence type="ECO:0000256" key="1">
    <source>
        <dbReference type="SAM" id="MobiDB-lite"/>
    </source>
</evidence>
<feature type="transmembrane region" description="Helical" evidence="2">
    <location>
        <begin position="77"/>
        <end position="109"/>
    </location>
</feature>
<accession>A0AAU2JPF9</accession>
<evidence type="ECO:0000256" key="2">
    <source>
        <dbReference type="SAM" id="Phobius"/>
    </source>
</evidence>
<gene>
    <name evidence="3" type="ORF">OG327_10165</name>
</gene>
<feature type="compositionally biased region" description="Low complexity" evidence="1">
    <location>
        <begin position="507"/>
        <end position="566"/>
    </location>
</feature>
<name>A0AAU2JPF9_9ACTN</name>
<feature type="compositionally biased region" description="Polar residues" evidence="1">
    <location>
        <begin position="491"/>
        <end position="506"/>
    </location>
</feature>
<reference evidence="3" key="1">
    <citation type="submission" date="2022-10" db="EMBL/GenBank/DDBJ databases">
        <title>The complete genomes of actinobacterial strains from the NBC collection.</title>
        <authorList>
            <person name="Joergensen T.S."/>
            <person name="Alvarez Arevalo M."/>
            <person name="Sterndorff E.B."/>
            <person name="Faurdal D."/>
            <person name="Vuksanovic O."/>
            <person name="Mourched A.-S."/>
            <person name="Charusanti P."/>
            <person name="Shaw S."/>
            <person name="Blin K."/>
            <person name="Weber T."/>
        </authorList>
    </citation>
    <scope>NUCLEOTIDE SEQUENCE</scope>
    <source>
        <strain evidence="3">NBC_00049</strain>
    </source>
</reference>
<organism evidence="3">
    <name type="scientific">Streptomyces sp. NBC_00049</name>
    <dbReference type="NCBI Taxonomy" id="2903617"/>
    <lineage>
        <taxon>Bacteria</taxon>
        <taxon>Bacillati</taxon>
        <taxon>Actinomycetota</taxon>
        <taxon>Actinomycetes</taxon>
        <taxon>Kitasatosporales</taxon>
        <taxon>Streptomycetaceae</taxon>
        <taxon>Streptomyces</taxon>
    </lineage>
</organism>
<keyword evidence="2" id="KW-0812">Transmembrane</keyword>
<keyword evidence="2" id="KW-1133">Transmembrane helix</keyword>
<keyword evidence="2" id="KW-0472">Membrane</keyword>
<sequence>MNLPKTEAATPPERHMRLFDPGQRLGWTYRNPESLRTHFAEPEPQRQPVPIAYQNRAHAARLAHEERKGSVTKIGGGIALAFLLLATVGGGAMVVIAVIAAAVTAALVIHAGQSATTAGAHLEAKQTELEHHFQYAWQAWHQRRVQHTTAQDQWVGSLDAWGALPAGPGTRRLDIFGGSQRSREGFLTVFGTSTLQQQPLIVVDLTQALVCEELSEIAEIAGVPVDVQLLPSRMADSGILSGLGPQELVDSLVEAVYADDTEANRAARALDTRILRQLCGALGDDVTPARLGAGLRALMGEIDETEALTRAERNRIADDLLGDKNKDQMRDSLLRLASFLHPLERLGSERAGRGPGYLTCIALDFTTGSAGTELLADLAVQSVTRRLASFPEAAPSVVLALGEQGLQRRSLEQLASICERRGAQLTVLHPHLREGSQEVIGGGTVGFMRLGNHQEAGIAADFLGRQHSFVLHSLTDTDGTSISTSVAKTIGSSVSRGTTYSESVTRGSNWGSSSSTSYQGGPNPFSSSSSSNSGGSYSETTGTSTSTTHTTNESTSHTTTDGTSTSFARGQQRVYEYAVEPTQLQALGDFSLLLVERRPDGSVTVHPADCNPNVVLLDRVSTQPLPYAAPAAYGAPAAPVYGVAQ</sequence>
<evidence type="ECO:0000313" key="3">
    <source>
        <dbReference type="EMBL" id="WTU73676.1"/>
    </source>
</evidence>